<dbReference type="EMBL" id="MLAK01001015">
    <property type="protein sequence ID" value="OHS99232.1"/>
    <property type="molecule type" value="Genomic_DNA"/>
</dbReference>
<keyword evidence="1" id="KW-0472">Membrane</keyword>
<dbReference type="Proteomes" id="UP000179807">
    <property type="component" value="Unassembled WGS sequence"/>
</dbReference>
<organism evidence="2 3">
    <name type="scientific">Tritrichomonas foetus</name>
    <dbReference type="NCBI Taxonomy" id="1144522"/>
    <lineage>
        <taxon>Eukaryota</taxon>
        <taxon>Metamonada</taxon>
        <taxon>Parabasalia</taxon>
        <taxon>Tritrichomonadida</taxon>
        <taxon>Tritrichomonadidae</taxon>
        <taxon>Tritrichomonas</taxon>
    </lineage>
</organism>
<gene>
    <name evidence="2" type="ORF">TRFO_08479</name>
</gene>
<dbReference type="VEuPathDB" id="TrichDB:TRFO_08479"/>
<keyword evidence="1" id="KW-1133">Transmembrane helix</keyword>
<proteinExistence type="predicted"/>
<dbReference type="AlphaFoldDB" id="A0A1J4JJ99"/>
<reference evidence="2" key="1">
    <citation type="submission" date="2016-10" db="EMBL/GenBank/DDBJ databases">
        <authorList>
            <person name="Benchimol M."/>
            <person name="Almeida L.G."/>
            <person name="Vasconcelos A.T."/>
            <person name="Perreira-Neves A."/>
            <person name="Rosa I.A."/>
            <person name="Tasca T."/>
            <person name="Bogo M.R."/>
            <person name="de Souza W."/>
        </authorList>
    </citation>
    <scope>NUCLEOTIDE SEQUENCE [LARGE SCALE GENOMIC DNA]</scope>
    <source>
        <strain evidence="2">K</strain>
    </source>
</reference>
<evidence type="ECO:0000313" key="2">
    <source>
        <dbReference type="EMBL" id="OHS99232.1"/>
    </source>
</evidence>
<keyword evidence="3" id="KW-1185">Reference proteome</keyword>
<keyword evidence="1" id="KW-0812">Transmembrane</keyword>
<dbReference type="RefSeq" id="XP_068352369.1">
    <property type="nucleotide sequence ID" value="XM_068494308.1"/>
</dbReference>
<evidence type="ECO:0000256" key="1">
    <source>
        <dbReference type="SAM" id="Phobius"/>
    </source>
</evidence>
<evidence type="ECO:0000313" key="3">
    <source>
        <dbReference type="Proteomes" id="UP000179807"/>
    </source>
</evidence>
<sequence length="496" mass="57119">MWFENEFIQKFLTALKLLVTKYNHKKSTNELKIEKENFANIDVFLKVLINLTLFSEFFSKILKKLMNDKKMDKGTAIRIAVLIGLISIAQLQLFYGRSKQDFAPPKVAENIEEIYIDDVEDLKTEMTEMARKENKYSMPLPLVNRSVPKSDASWAEEYLRLPIWSSGFNKCDSDSAEVSCFEIHRAAKTIEKWTKSVNDQKTTGQVFVDVQDQNFPDRLSMLYQGFQIAIATNRDLITDKSKFDPISLPDCVKTVSDDIKNGGGGFLDLPTDHSLGCADLSDRYPNLKLSGFSWPQVMYTHSLVAPKLREAFGYHSAYLIGNFLFGQTEKPSNECFQETSDDVVEGWYFEGDVDMLRPSNYRQFMHRCGFVSNQATMVTNDDRFESSSRYKETFRIQKTQASYVCALRKLTSSKRILQTFGSRLGFWATALQGRKGSFMNGINRICINMTNSQQGSLWHTYCPVEKQDYLFRANSRFFICGPNINDARLYLKYLLW</sequence>
<dbReference type="GeneID" id="94829012"/>
<accession>A0A1J4JJ99</accession>
<feature type="transmembrane region" description="Helical" evidence="1">
    <location>
        <begin position="75"/>
        <end position="95"/>
    </location>
</feature>
<comment type="caution">
    <text evidence="2">The sequence shown here is derived from an EMBL/GenBank/DDBJ whole genome shotgun (WGS) entry which is preliminary data.</text>
</comment>
<dbReference type="OrthoDB" id="10263180at2759"/>
<protein>
    <submittedName>
        <fullName evidence="2">Uncharacterized protein</fullName>
    </submittedName>
</protein>
<name>A0A1J4JJ99_9EUKA</name>